<accession>A0A7C9IGA3</accession>
<evidence type="ECO:0000313" key="4">
    <source>
        <dbReference type="Proteomes" id="UP000480350"/>
    </source>
</evidence>
<dbReference type="Gene3D" id="1.20.1270.180">
    <property type="match status" value="1"/>
</dbReference>
<dbReference type="EMBL" id="WUPT01000001">
    <property type="protein sequence ID" value="MXQ07787.1"/>
    <property type="molecule type" value="Genomic_DNA"/>
</dbReference>
<keyword evidence="4" id="KW-1185">Reference proteome</keyword>
<gene>
    <name evidence="3" type="ORF">GQ651_08000</name>
</gene>
<feature type="domain" description="Lysozyme inhibitor LprI-like N-terminal" evidence="2">
    <location>
        <begin position="57"/>
        <end position="159"/>
    </location>
</feature>
<dbReference type="InterPro" id="IPR009739">
    <property type="entry name" value="LprI-like_N"/>
</dbReference>
<proteinExistence type="predicted"/>
<dbReference type="AlphaFoldDB" id="A0A7C9IGA3"/>
<comment type="caution">
    <text evidence="3">The sequence shown here is derived from an EMBL/GenBank/DDBJ whole genome shotgun (WGS) entry which is preliminary data.</text>
</comment>
<name>A0A7C9IGA3_9RHOB</name>
<feature type="signal peptide" evidence="1">
    <location>
        <begin position="1"/>
        <end position="22"/>
    </location>
</feature>
<evidence type="ECO:0000313" key="3">
    <source>
        <dbReference type="EMBL" id="MXQ07787.1"/>
    </source>
</evidence>
<protein>
    <submittedName>
        <fullName evidence="3">DUF1311 domain-containing protein</fullName>
    </submittedName>
</protein>
<reference evidence="3 4" key="1">
    <citation type="submission" date="2019-12" db="EMBL/GenBank/DDBJ databases">
        <authorList>
            <person name="Lee S.D."/>
        </authorList>
    </citation>
    <scope>NUCLEOTIDE SEQUENCE [LARGE SCALE GENOMIC DNA]</scope>
    <source>
        <strain evidence="3 4">GH1-50</strain>
    </source>
</reference>
<dbReference type="RefSeq" id="WP_160763643.1">
    <property type="nucleotide sequence ID" value="NZ_WUPT01000001.1"/>
</dbReference>
<sequence length="171" mass="18287">MKSGVFLIALAGAAMPPAAVLANDLSFTPEATETCLADAGDMPERLSCIGLSAQACIDTPDGYTTVGMGFCYGVEAGYWDYRLNDAFAKLMRAERALVAEMTEIGARMPDAPGALRDMQRAWIGYRDALCGYEYSTWGGGTGGGPAHAACLMQETGRQALLLEDRLEERSR</sequence>
<feature type="chain" id="PRO_5028889391" evidence="1">
    <location>
        <begin position="23"/>
        <end position="171"/>
    </location>
</feature>
<evidence type="ECO:0000259" key="2">
    <source>
        <dbReference type="Pfam" id="PF07007"/>
    </source>
</evidence>
<dbReference type="Pfam" id="PF07007">
    <property type="entry name" value="LprI"/>
    <property type="match status" value="1"/>
</dbReference>
<evidence type="ECO:0000256" key="1">
    <source>
        <dbReference type="SAM" id="SignalP"/>
    </source>
</evidence>
<organism evidence="3 4">
    <name type="scientific">Kangsaoukella pontilimi</name>
    <dbReference type="NCBI Taxonomy" id="2691042"/>
    <lineage>
        <taxon>Bacteria</taxon>
        <taxon>Pseudomonadati</taxon>
        <taxon>Pseudomonadota</taxon>
        <taxon>Alphaproteobacteria</taxon>
        <taxon>Rhodobacterales</taxon>
        <taxon>Paracoccaceae</taxon>
        <taxon>Kangsaoukella</taxon>
    </lineage>
</organism>
<dbReference type="Proteomes" id="UP000480350">
    <property type="component" value="Unassembled WGS sequence"/>
</dbReference>
<reference evidence="3 4" key="2">
    <citation type="submission" date="2020-03" db="EMBL/GenBank/DDBJ databases">
        <title>Kangsaoukella pontilimi gen. nov., sp. nov., a new member of the family Rhodobacteraceae isolated from a tidal mudflat.</title>
        <authorList>
            <person name="Kim I.S."/>
        </authorList>
    </citation>
    <scope>NUCLEOTIDE SEQUENCE [LARGE SCALE GENOMIC DNA]</scope>
    <source>
        <strain evidence="3 4">GH1-50</strain>
    </source>
</reference>
<keyword evidence="1" id="KW-0732">Signal</keyword>